<evidence type="ECO:0000313" key="1">
    <source>
        <dbReference type="EMBL" id="DAE12713.1"/>
    </source>
</evidence>
<name>A0A8S5Q1K8_9CAUD</name>
<organism evidence="1">
    <name type="scientific">Siphoviridae sp. ctOCb13</name>
    <dbReference type="NCBI Taxonomy" id="2825477"/>
    <lineage>
        <taxon>Viruses</taxon>
        <taxon>Duplodnaviria</taxon>
        <taxon>Heunggongvirae</taxon>
        <taxon>Uroviricota</taxon>
        <taxon>Caudoviricetes</taxon>
    </lineage>
</organism>
<protein>
    <submittedName>
        <fullName evidence="1">Uncharacterized protein</fullName>
    </submittedName>
</protein>
<sequence>MCKQFFLLRLMNWNKRRKSKMKTNNLTLDQLQHMQLIIENHNIKKDYQAIEAILPMVLVLIKSKIQDVHDSQNESQFYVPNLVNYLLHRLSNNEEPLSKEEYQFMRGQVAQLSMSDFKPANSDIMGYHLQVLTVQEISEMILALKHFFQLI</sequence>
<reference evidence="1" key="1">
    <citation type="journal article" date="2021" name="Proc. Natl. Acad. Sci. U.S.A.">
        <title>A Catalog of Tens of Thousands of Viruses from Human Metagenomes Reveals Hidden Associations with Chronic Diseases.</title>
        <authorList>
            <person name="Tisza M.J."/>
            <person name="Buck C.B."/>
        </authorList>
    </citation>
    <scope>NUCLEOTIDE SEQUENCE</scope>
    <source>
        <strain evidence="1">CtOCb13</strain>
    </source>
</reference>
<dbReference type="EMBL" id="BK015555">
    <property type="protein sequence ID" value="DAE12713.1"/>
    <property type="molecule type" value="Genomic_DNA"/>
</dbReference>
<proteinExistence type="predicted"/>
<accession>A0A8S5Q1K8</accession>